<comment type="catalytic activity">
    <reaction evidence="6">
        <text>Endonucleolytic cleavage of RNA, removing 5'-extranucleotides from tRNA precursor.</text>
        <dbReference type="EC" id="3.1.26.5"/>
    </reaction>
</comment>
<dbReference type="GO" id="GO:0001682">
    <property type="term" value="P:tRNA 5'-leader removal"/>
    <property type="evidence" value="ECO:0007669"/>
    <property type="project" value="UniProtKB-UniRule"/>
</dbReference>
<dbReference type="GO" id="GO:0030677">
    <property type="term" value="C:ribonuclease P complex"/>
    <property type="evidence" value="ECO:0007669"/>
    <property type="project" value="TreeGrafter"/>
</dbReference>
<sequence length="130" mass="14072">MLPARNRMRRSAEFSVTVSRGVRAAQPDVVVHALRLESNAGNAGDDGDDGDANGPRIGLIVSKAVGNAVERHRVSRRLRHVAKTFVSGLDPADLIVIRARPSSRDATSSRLERQLGQALERVSSKRRASP</sequence>
<accession>A0A653F8A2</accession>
<name>A0A653F8A2_MYCSM</name>
<dbReference type="GO" id="GO:0042781">
    <property type="term" value="F:3'-tRNA processing endoribonuclease activity"/>
    <property type="evidence" value="ECO:0007669"/>
    <property type="project" value="TreeGrafter"/>
</dbReference>
<dbReference type="KEGG" id="msn:LI99_34280"/>
<evidence type="ECO:0000313" key="8">
    <source>
        <dbReference type="EMBL" id="VTP05749.1"/>
    </source>
</evidence>
<keyword evidence="5 6" id="KW-0694">RNA-binding</keyword>
<evidence type="ECO:0000256" key="5">
    <source>
        <dbReference type="ARBA" id="ARBA00022884"/>
    </source>
</evidence>
<evidence type="ECO:0000256" key="3">
    <source>
        <dbReference type="ARBA" id="ARBA00022759"/>
    </source>
</evidence>
<dbReference type="KEGG" id="msh:LI98_34285"/>
<dbReference type="HAMAP" id="MF_00227">
    <property type="entry name" value="RNase_P"/>
    <property type="match status" value="1"/>
</dbReference>
<organism evidence="8">
    <name type="scientific">Mycolicibacterium smegmatis</name>
    <name type="common">Mycobacterium smegmatis</name>
    <dbReference type="NCBI Taxonomy" id="1772"/>
    <lineage>
        <taxon>Bacteria</taxon>
        <taxon>Bacillati</taxon>
        <taxon>Actinomycetota</taxon>
        <taxon>Actinomycetes</taxon>
        <taxon>Mycobacteriales</taxon>
        <taxon>Mycobacteriaceae</taxon>
        <taxon>Mycolicibacterium</taxon>
    </lineage>
</organism>
<dbReference type="Gene3D" id="3.30.230.10">
    <property type="match status" value="1"/>
</dbReference>
<dbReference type="InterPro" id="IPR014721">
    <property type="entry name" value="Ribsml_uS5_D2-typ_fold_subgr"/>
</dbReference>
<evidence type="ECO:0000256" key="1">
    <source>
        <dbReference type="ARBA" id="ARBA00022694"/>
    </source>
</evidence>
<dbReference type="GO" id="GO:0004526">
    <property type="term" value="F:ribonuclease P activity"/>
    <property type="evidence" value="ECO:0007669"/>
    <property type="project" value="UniProtKB-UniRule"/>
</dbReference>
<keyword evidence="4 6" id="KW-0378">Hydrolase</keyword>
<keyword evidence="3 6" id="KW-0255">Endonuclease</keyword>
<keyword evidence="2 6" id="KW-0540">Nuclease</keyword>
<dbReference type="EMBL" id="LR589626">
    <property type="protein sequence ID" value="VTP05749.1"/>
    <property type="molecule type" value="Genomic_DNA"/>
</dbReference>
<keyword evidence="1 6" id="KW-0819">tRNA processing</keyword>
<dbReference type="InterPro" id="IPR000100">
    <property type="entry name" value="RNase_P"/>
</dbReference>
<dbReference type="SUPFAM" id="SSF54211">
    <property type="entry name" value="Ribosomal protein S5 domain 2-like"/>
    <property type="match status" value="1"/>
</dbReference>
<dbReference type="NCBIfam" id="TIGR00188">
    <property type="entry name" value="rnpA"/>
    <property type="match status" value="1"/>
</dbReference>
<reference evidence="8" key="1">
    <citation type="submission" date="2019-05" db="EMBL/GenBank/DDBJ databases">
        <authorList>
            <person name="Naeem R."/>
            <person name="Antony C."/>
            <person name="Guan Q."/>
        </authorList>
    </citation>
    <scope>NUCLEOTIDE SEQUENCE</scope>
    <source>
        <strain evidence="8">1</strain>
    </source>
</reference>
<dbReference type="Pfam" id="PF00825">
    <property type="entry name" value="Ribonuclease_P"/>
    <property type="match status" value="1"/>
</dbReference>
<comment type="similarity">
    <text evidence="6">Belongs to the RnpA family.</text>
</comment>
<dbReference type="InterPro" id="IPR020568">
    <property type="entry name" value="Ribosomal_Su5_D2-typ_SF"/>
</dbReference>
<gene>
    <name evidence="6 8" type="primary">rnpA</name>
    <name evidence="8" type="ORF">BIN_B_00054</name>
</gene>
<dbReference type="GO" id="GO:0000049">
    <property type="term" value="F:tRNA binding"/>
    <property type="evidence" value="ECO:0007669"/>
    <property type="project" value="UniProtKB-UniRule"/>
</dbReference>
<protein>
    <recommendedName>
        <fullName evidence="6 7">Ribonuclease P protein component</fullName>
        <shortName evidence="6">RNase P protein</shortName>
        <shortName evidence="6">RNaseP protein</shortName>
        <ecNumber evidence="6 7">3.1.26.5</ecNumber>
    </recommendedName>
    <alternativeName>
        <fullName evidence="6">Protein C5</fullName>
    </alternativeName>
</protein>
<dbReference type="PANTHER" id="PTHR33992">
    <property type="entry name" value="RIBONUCLEASE P PROTEIN COMPONENT"/>
    <property type="match status" value="1"/>
</dbReference>
<evidence type="ECO:0000256" key="7">
    <source>
        <dbReference type="NCBIfam" id="TIGR00188"/>
    </source>
</evidence>
<evidence type="ECO:0000256" key="6">
    <source>
        <dbReference type="HAMAP-Rule" id="MF_00227"/>
    </source>
</evidence>
<dbReference type="AlphaFoldDB" id="A0A653F8A2"/>
<comment type="subunit">
    <text evidence="6">Consists of a catalytic RNA component (M1 or rnpB) and a protein subunit.</text>
</comment>
<comment type="function">
    <text evidence="6">RNaseP catalyzes the removal of the 5'-leader sequence from pre-tRNA to produce the mature 5'-terminus. It can also cleave other RNA substrates such as 4.5S RNA. The protein component plays an auxiliary but essential role in vivo by binding to the 5'-leader sequence and broadening the substrate specificity of the ribozyme.</text>
</comment>
<evidence type="ECO:0000256" key="2">
    <source>
        <dbReference type="ARBA" id="ARBA00022722"/>
    </source>
</evidence>
<dbReference type="PANTHER" id="PTHR33992:SF1">
    <property type="entry name" value="RIBONUCLEASE P PROTEIN COMPONENT"/>
    <property type="match status" value="1"/>
</dbReference>
<dbReference type="RefSeq" id="WP_014878808.1">
    <property type="nucleotide sequence ID" value="NZ_CP009495.1"/>
</dbReference>
<proteinExistence type="inferred from homology"/>
<dbReference type="GeneID" id="93461513"/>
<evidence type="ECO:0000256" key="4">
    <source>
        <dbReference type="ARBA" id="ARBA00022801"/>
    </source>
</evidence>
<dbReference type="EC" id="3.1.26.5" evidence="6 7"/>